<dbReference type="AlphaFoldDB" id="A0A5K3ETR1"/>
<accession>A0A5K3ETR1</accession>
<protein>
    <submittedName>
        <fullName evidence="1">Secreted protein</fullName>
    </submittedName>
</protein>
<dbReference type="WBParaSite" id="MCU_002570-RA">
    <property type="protein sequence ID" value="MCU_002570-RA"/>
    <property type="gene ID" value="MCU_002570"/>
</dbReference>
<proteinExistence type="predicted"/>
<name>A0A5K3ETR1_MESCO</name>
<organism evidence="1">
    <name type="scientific">Mesocestoides corti</name>
    <name type="common">Flatworm</name>
    <dbReference type="NCBI Taxonomy" id="53468"/>
    <lineage>
        <taxon>Eukaryota</taxon>
        <taxon>Metazoa</taxon>
        <taxon>Spiralia</taxon>
        <taxon>Lophotrochozoa</taxon>
        <taxon>Platyhelminthes</taxon>
        <taxon>Cestoda</taxon>
        <taxon>Eucestoda</taxon>
        <taxon>Cyclophyllidea</taxon>
        <taxon>Mesocestoididae</taxon>
        <taxon>Mesocestoides</taxon>
    </lineage>
</organism>
<reference evidence="1" key="1">
    <citation type="submission" date="2019-11" db="UniProtKB">
        <authorList>
            <consortium name="WormBaseParasite"/>
        </authorList>
    </citation>
    <scope>IDENTIFICATION</scope>
</reference>
<sequence>MQSLSLMTPSNSQFTTKPTPSRWCLFITKLMRGGWVLRSCTRLSFPVSQSLRLSAGAPVGGVALTPPGPRGLRSALRGASPVWMLTFNCYFADRNFVLSTVITLQADRLSAAPGSNSIQSLVCSLHK</sequence>
<evidence type="ECO:0000313" key="1">
    <source>
        <dbReference type="WBParaSite" id="MCU_002570-RA"/>
    </source>
</evidence>